<dbReference type="InterPro" id="IPR011009">
    <property type="entry name" value="Kinase-like_dom_sf"/>
</dbReference>
<dbReference type="InterPro" id="IPR000719">
    <property type="entry name" value="Prot_kinase_dom"/>
</dbReference>
<evidence type="ECO:0000313" key="15">
    <source>
        <dbReference type="EMBL" id="CAH1777896.1"/>
    </source>
</evidence>
<evidence type="ECO:0000256" key="10">
    <source>
        <dbReference type="ARBA" id="ARBA00022842"/>
    </source>
</evidence>
<dbReference type="EC" id="2.7.11.1" evidence="3"/>
<keyword evidence="9" id="KW-0067">ATP-binding</keyword>
<dbReference type="FunFam" id="3.30.200.20:FF:000097">
    <property type="entry name" value="Probable serine/threonine-protein kinase nek1"/>
    <property type="match status" value="1"/>
</dbReference>
<dbReference type="PANTHER" id="PTHR44899:SF3">
    <property type="entry name" value="SERINE_THREONINE-PROTEIN KINASE NEK1"/>
    <property type="match status" value="1"/>
</dbReference>
<dbReference type="PROSITE" id="PS00107">
    <property type="entry name" value="PROTEIN_KINASE_ATP"/>
    <property type="match status" value="1"/>
</dbReference>
<reference evidence="15" key="1">
    <citation type="submission" date="2022-03" db="EMBL/GenBank/DDBJ databases">
        <authorList>
            <person name="Martin C."/>
        </authorList>
    </citation>
    <scope>NUCLEOTIDE SEQUENCE</scope>
</reference>
<dbReference type="GO" id="GO:0005524">
    <property type="term" value="F:ATP binding"/>
    <property type="evidence" value="ECO:0007669"/>
    <property type="project" value="UniProtKB-UniRule"/>
</dbReference>
<comment type="cofactor">
    <cofactor evidence="1">
        <name>Mg(2+)</name>
        <dbReference type="ChEBI" id="CHEBI:18420"/>
    </cofactor>
</comment>
<dbReference type="OrthoDB" id="248923at2759"/>
<keyword evidence="7" id="KW-0547">Nucleotide-binding</keyword>
<feature type="region of interest" description="Disordered" evidence="14">
    <location>
        <begin position="526"/>
        <end position="565"/>
    </location>
</feature>
<feature type="compositionally biased region" description="Basic and acidic residues" evidence="14">
    <location>
        <begin position="328"/>
        <end position="340"/>
    </location>
</feature>
<dbReference type="GO" id="GO:0046872">
    <property type="term" value="F:metal ion binding"/>
    <property type="evidence" value="ECO:0007669"/>
    <property type="project" value="UniProtKB-KW"/>
</dbReference>
<feature type="compositionally biased region" description="Acidic residues" evidence="14">
    <location>
        <begin position="1044"/>
        <end position="1056"/>
    </location>
</feature>
<dbReference type="Gene3D" id="3.30.200.20">
    <property type="entry name" value="Phosphorylase Kinase, domain 1"/>
    <property type="match status" value="1"/>
</dbReference>
<keyword evidence="6" id="KW-0479">Metal-binding</keyword>
<dbReference type="PANTHER" id="PTHR44899">
    <property type="entry name" value="CAMK FAMILY PROTEIN KINASE"/>
    <property type="match status" value="1"/>
</dbReference>
<feature type="compositionally biased region" description="Low complexity" evidence="14">
    <location>
        <begin position="305"/>
        <end position="318"/>
    </location>
</feature>
<keyword evidence="13" id="KW-0175">Coiled coil</keyword>
<evidence type="ECO:0000256" key="2">
    <source>
        <dbReference type="ARBA" id="ARBA00010886"/>
    </source>
</evidence>
<evidence type="ECO:0000256" key="6">
    <source>
        <dbReference type="ARBA" id="ARBA00022723"/>
    </source>
</evidence>
<feature type="compositionally biased region" description="Basic and acidic residues" evidence="14">
    <location>
        <begin position="939"/>
        <end position="952"/>
    </location>
</feature>
<evidence type="ECO:0000256" key="7">
    <source>
        <dbReference type="ARBA" id="ARBA00022741"/>
    </source>
</evidence>
<dbReference type="Proteomes" id="UP000749559">
    <property type="component" value="Unassembled WGS sequence"/>
</dbReference>
<feature type="region of interest" description="Disordered" evidence="14">
    <location>
        <begin position="1042"/>
        <end position="1182"/>
    </location>
</feature>
<feature type="compositionally biased region" description="Acidic residues" evidence="14">
    <location>
        <begin position="968"/>
        <end position="981"/>
    </location>
</feature>
<dbReference type="EMBL" id="CAIIXF020000002">
    <property type="protein sequence ID" value="CAH1777896.1"/>
    <property type="molecule type" value="Genomic_DNA"/>
</dbReference>
<evidence type="ECO:0000256" key="4">
    <source>
        <dbReference type="ARBA" id="ARBA00022527"/>
    </source>
</evidence>
<dbReference type="Gene3D" id="1.10.510.10">
    <property type="entry name" value="Transferase(Phosphotransferase) domain 1"/>
    <property type="match status" value="1"/>
</dbReference>
<evidence type="ECO:0000256" key="12">
    <source>
        <dbReference type="ARBA" id="ARBA00048679"/>
    </source>
</evidence>
<feature type="compositionally biased region" description="Basic and acidic residues" evidence="14">
    <location>
        <begin position="415"/>
        <end position="425"/>
    </location>
</feature>
<organism evidence="15 16">
    <name type="scientific">Owenia fusiformis</name>
    <name type="common">Polychaete worm</name>
    <dbReference type="NCBI Taxonomy" id="6347"/>
    <lineage>
        <taxon>Eukaryota</taxon>
        <taxon>Metazoa</taxon>
        <taxon>Spiralia</taxon>
        <taxon>Lophotrochozoa</taxon>
        <taxon>Annelida</taxon>
        <taxon>Polychaeta</taxon>
        <taxon>Sedentaria</taxon>
        <taxon>Canalipalpata</taxon>
        <taxon>Sabellida</taxon>
        <taxon>Oweniida</taxon>
        <taxon>Oweniidae</taxon>
        <taxon>Owenia</taxon>
    </lineage>
</organism>
<feature type="coiled-coil region" evidence="13">
    <location>
        <begin position="603"/>
        <end position="644"/>
    </location>
</feature>
<comment type="catalytic activity">
    <reaction evidence="11">
        <text>L-threonyl-[protein] + ATP = O-phospho-L-threonyl-[protein] + ADP + H(+)</text>
        <dbReference type="Rhea" id="RHEA:46608"/>
        <dbReference type="Rhea" id="RHEA-COMP:11060"/>
        <dbReference type="Rhea" id="RHEA-COMP:11605"/>
        <dbReference type="ChEBI" id="CHEBI:15378"/>
        <dbReference type="ChEBI" id="CHEBI:30013"/>
        <dbReference type="ChEBI" id="CHEBI:30616"/>
        <dbReference type="ChEBI" id="CHEBI:61977"/>
        <dbReference type="ChEBI" id="CHEBI:456216"/>
        <dbReference type="EC" id="2.7.11.1"/>
    </reaction>
</comment>
<feature type="compositionally biased region" description="Acidic residues" evidence="14">
    <location>
        <begin position="1064"/>
        <end position="1111"/>
    </location>
</feature>
<feature type="region of interest" description="Disordered" evidence="14">
    <location>
        <begin position="413"/>
        <end position="450"/>
    </location>
</feature>
<evidence type="ECO:0000256" key="13">
    <source>
        <dbReference type="SAM" id="Coils"/>
    </source>
</evidence>
<keyword evidence="16" id="KW-1185">Reference proteome</keyword>
<feature type="compositionally biased region" description="Acidic residues" evidence="14">
    <location>
        <begin position="1166"/>
        <end position="1182"/>
    </location>
</feature>
<feature type="compositionally biased region" description="Basic and acidic residues" evidence="14">
    <location>
        <begin position="885"/>
        <end position="911"/>
    </location>
</feature>
<dbReference type="SMART" id="SM00220">
    <property type="entry name" value="S_TKc"/>
    <property type="match status" value="1"/>
</dbReference>
<keyword evidence="4" id="KW-0723">Serine/threonine-protein kinase</keyword>
<feature type="compositionally biased region" description="Basic residues" evidence="14">
    <location>
        <begin position="1130"/>
        <end position="1142"/>
    </location>
</feature>
<dbReference type="PROSITE" id="PS00108">
    <property type="entry name" value="PROTEIN_KINASE_ST"/>
    <property type="match status" value="1"/>
</dbReference>
<dbReference type="InterPro" id="IPR008271">
    <property type="entry name" value="Ser/Thr_kinase_AS"/>
</dbReference>
<evidence type="ECO:0000256" key="3">
    <source>
        <dbReference type="ARBA" id="ARBA00012513"/>
    </source>
</evidence>
<evidence type="ECO:0000256" key="9">
    <source>
        <dbReference type="ARBA" id="ARBA00022840"/>
    </source>
</evidence>
<proteinExistence type="inferred from homology"/>
<dbReference type="AlphaFoldDB" id="A0A8J1TI29"/>
<accession>A0A8J1TI29</accession>
<evidence type="ECO:0000256" key="8">
    <source>
        <dbReference type="ARBA" id="ARBA00022777"/>
    </source>
</evidence>
<feature type="compositionally biased region" description="Low complexity" evidence="14">
    <location>
        <begin position="426"/>
        <end position="435"/>
    </location>
</feature>
<dbReference type="FunFam" id="1.10.510.10:FF:000172">
    <property type="entry name" value="serine/threonine-protein kinase Nek1 isoform X1"/>
    <property type="match status" value="1"/>
</dbReference>
<dbReference type="InterPro" id="IPR051131">
    <property type="entry name" value="NEK_Ser/Thr_kinase_NIMA"/>
</dbReference>
<protein>
    <recommendedName>
        <fullName evidence="3">non-specific serine/threonine protein kinase</fullName>
        <ecNumber evidence="3">2.7.11.1</ecNumber>
    </recommendedName>
</protein>
<evidence type="ECO:0000256" key="14">
    <source>
        <dbReference type="SAM" id="MobiDB-lite"/>
    </source>
</evidence>
<comment type="similarity">
    <text evidence="2">Belongs to the protein kinase superfamily. NEK Ser/Thr protein kinase family. NIMA subfamily.</text>
</comment>
<evidence type="ECO:0000256" key="11">
    <source>
        <dbReference type="ARBA" id="ARBA00047899"/>
    </source>
</evidence>
<keyword evidence="10" id="KW-0460">Magnesium</keyword>
<comment type="caution">
    <text evidence="15">The sequence shown here is derived from an EMBL/GenBank/DDBJ whole genome shotgun (WGS) entry which is preliminary data.</text>
</comment>
<sequence length="1259" mass="140206">MDKYQRIKKIGEGSFGKALLVRHKENGKQFVIKEINISKMGRKEREDSRKEVAVLAQMNHPNIVFYRESFEEAGNLHIVMDFCEGGDLYGRMNKQRGVLFPEDTILDWFVQICLSIKHIHDRKILHRDIKTQNIFLTKHGVVKLGDFGIAKVLNSTVELARTCIGTPYYLSPEICENRPYNNKSDIWSLGCVLYELATLKHAFEAGNMKNLVLKIIRGSFPPVPPRYSYELRNLIAALLKRNPRDRPSVNSILKKNFIQARIKKFLNESEVQDEFSHTVMHGQKIKKALPPGGIGLAPARAVPKAKPSAAAPPKYNPASVYGVPVARRSRENRKSDERKKPAAHPGPLAYQQDLARKRAELIAKENVRRGGNVVAKKQDAIQQHKDLVEKQKVARLNKAREEGWKQLISSLDSDEGIHGNNDKKAPAPAAAPVFKPAEHPAQPFRERGNYDNYNDYLKKLDHNRKARAIAPDPTPIGLAPKEAWDEARGADRHAQQANEMRVKAGQAADRAKQVEEFMQRKRQAALNKQRGGADIYGNPYNKPPSGARAAEPVVSKRPWSAVDEGRNQQEQEYLARLRQIRLQNFNERRANRDKGAADHINMKVDHEARKKKIEALKKQADDRAKKLKEELERKRRDAYEKEKQKWNRDGGGRAVLEGQAAGANKPPVGARPVSAQPLRAVGGGRAVSDRPVSANRAVGQEQAIPAHRLPKPAPVIGMTNVMKAIGADMPAFDAGPSDEELLEQVGKSPLQKKKDEILKKVNANHNADRPKWGQPVQPIVPAMERPKWAGEGTNILGGMALEETSSAMEATNAGDIVEKHMDQGRKQWGAKRAPGTVLNALQKAQVSVGATMTIQPKDEQDGTPAEGLKPGTPIGETVTLAKTPVKKDTIVISSPEKEGKPVIADKPRPKTAEPNTTPNKDSNEASVRPKTAGSSPRNTEVKKSALFEKVQLDEDDEDDEKIKKVQDADDIQVEDLEDEETPDNKFQMASAGVMIGLTTGHFDIPDSRMLRTCSLPDLSKLFRTAAENPFLGADQVSFSLNVDAELDEDEYDEELGSGDHERESVEDDDNEANSEENEDDDQEENDEEHQDQEDGSEDDSNDENDDEDEDMQSMREAMGSLLNDDDKKTPAKPKTPKTKKTKLPNSGKGDSIDGAIGTIIPGKEDWDSDDTDEGQGDIDDEDDRFCRLEESRIELENALGENTFIKAYKTVQAIHEDEDESLEECGKLVTKILGDGKEQYYTKILQLVMADGAYTEDND</sequence>
<dbReference type="InterPro" id="IPR017441">
    <property type="entry name" value="Protein_kinase_ATP_BS"/>
</dbReference>
<comment type="catalytic activity">
    <reaction evidence="12">
        <text>L-seryl-[protein] + ATP = O-phospho-L-seryl-[protein] + ADP + H(+)</text>
        <dbReference type="Rhea" id="RHEA:17989"/>
        <dbReference type="Rhea" id="RHEA-COMP:9863"/>
        <dbReference type="Rhea" id="RHEA-COMP:11604"/>
        <dbReference type="ChEBI" id="CHEBI:15378"/>
        <dbReference type="ChEBI" id="CHEBI:29999"/>
        <dbReference type="ChEBI" id="CHEBI:30616"/>
        <dbReference type="ChEBI" id="CHEBI:83421"/>
        <dbReference type="ChEBI" id="CHEBI:456216"/>
        <dbReference type="EC" id="2.7.11.1"/>
    </reaction>
</comment>
<dbReference type="CDD" id="cd08218">
    <property type="entry name" value="STKc_Nek1"/>
    <property type="match status" value="1"/>
</dbReference>
<dbReference type="Pfam" id="PF00069">
    <property type="entry name" value="Pkinase"/>
    <property type="match status" value="1"/>
</dbReference>
<gene>
    <name evidence="15" type="ORF">OFUS_LOCUS4885</name>
</gene>
<dbReference type="SUPFAM" id="SSF56112">
    <property type="entry name" value="Protein kinase-like (PK-like)"/>
    <property type="match status" value="1"/>
</dbReference>
<evidence type="ECO:0000256" key="1">
    <source>
        <dbReference type="ARBA" id="ARBA00001946"/>
    </source>
</evidence>
<evidence type="ECO:0000313" key="16">
    <source>
        <dbReference type="Proteomes" id="UP000749559"/>
    </source>
</evidence>
<keyword evidence="5" id="KW-0808">Transferase</keyword>
<dbReference type="PROSITE" id="PS50011">
    <property type="entry name" value="PROTEIN_KINASE_DOM"/>
    <property type="match status" value="1"/>
</dbReference>
<name>A0A8J1TI29_OWEFU</name>
<feature type="region of interest" description="Disordered" evidence="14">
    <location>
        <begin position="853"/>
        <end position="983"/>
    </location>
</feature>
<evidence type="ECO:0000256" key="5">
    <source>
        <dbReference type="ARBA" id="ARBA00022679"/>
    </source>
</evidence>
<dbReference type="GO" id="GO:0004674">
    <property type="term" value="F:protein serine/threonine kinase activity"/>
    <property type="evidence" value="ECO:0007669"/>
    <property type="project" value="UniProtKB-KW"/>
</dbReference>
<keyword evidence="8" id="KW-0418">Kinase</keyword>
<feature type="region of interest" description="Disordered" evidence="14">
    <location>
        <begin position="305"/>
        <end position="349"/>
    </location>
</feature>